<name>A0A543HGC6_9MICO</name>
<accession>A0A543HGC6</accession>
<dbReference type="GO" id="GO:0005524">
    <property type="term" value="F:ATP binding"/>
    <property type="evidence" value="ECO:0007669"/>
    <property type="project" value="UniProtKB-KW"/>
</dbReference>
<keyword evidence="8 11" id="KW-0472">Membrane</keyword>
<feature type="transmembrane region" description="Helical" evidence="11">
    <location>
        <begin position="60"/>
        <end position="85"/>
    </location>
</feature>
<dbReference type="PROSITE" id="PS50893">
    <property type="entry name" value="ABC_TRANSPORTER_2"/>
    <property type="match status" value="1"/>
</dbReference>
<keyword evidence="3" id="KW-1003">Cell membrane</keyword>
<protein>
    <submittedName>
        <fullName evidence="14">ATP-binding cassette subfamily B protein</fullName>
    </submittedName>
</protein>
<dbReference type="Pfam" id="PF00664">
    <property type="entry name" value="ABC_membrane"/>
    <property type="match status" value="1"/>
</dbReference>
<feature type="domain" description="ABC transporter" evidence="12">
    <location>
        <begin position="381"/>
        <end position="616"/>
    </location>
</feature>
<dbReference type="PANTHER" id="PTHR43394">
    <property type="entry name" value="ATP-DEPENDENT PERMEASE MDL1, MITOCHONDRIAL"/>
    <property type="match status" value="1"/>
</dbReference>
<comment type="subcellular location">
    <subcellularLocation>
        <location evidence="1">Cell membrane</location>
        <topology evidence="1">Multi-pass membrane protein</topology>
    </subcellularLocation>
</comment>
<keyword evidence="7 11" id="KW-1133">Transmembrane helix</keyword>
<dbReference type="InterPro" id="IPR036640">
    <property type="entry name" value="ABC1_TM_sf"/>
</dbReference>
<dbReference type="GO" id="GO:0005886">
    <property type="term" value="C:plasma membrane"/>
    <property type="evidence" value="ECO:0007669"/>
    <property type="project" value="UniProtKB-SubCell"/>
</dbReference>
<evidence type="ECO:0000256" key="1">
    <source>
        <dbReference type="ARBA" id="ARBA00004651"/>
    </source>
</evidence>
<evidence type="ECO:0000256" key="10">
    <source>
        <dbReference type="SAM" id="MobiDB-lite"/>
    </source>
</evidence>
<evidence type="ECO:0000313" key="14">
    <source>
        <dbReference type="EMBL" id="TQM57394.1"/>
    </source>
</evidence>
<dbReference type="SUPFAM" id="SSF52540">
    <property type="entry name" value="P-loop containing nucleoside triphosphate hydrolases"/>
    <property type="match status" value="1"/>
</dbReference>
<evidence type="ECO:0000313" key="15">
    <source>
        <dbReference type="Proteomes" id="UP000316747"/>
    </source>
</evidence>
<evidence type="ECO:0000256" key="9">
    <source>
        <dbReference type="ARBA" id="ARBA00061644"/>
    </source>
</evidence>
<dbReference type="InterPro" id="IPR039421">
    <property type="entry name" value="Type_1_exporter"/>
</dbReference>
<dbReference type="Pfam" id="PF00005">
    <property type="entry name" value="ABC_tran"/>
    <property type="match status" value="1"/>
</dbReference>
<dbReference type="AlphaFoldDB" id="A0A543HGC6"/>
<evidence type="ECO:0000259" key="13">
    <source>
        <dbReference type="PROSITE" id="PS50929"/>
    </source>
</evidence>
<evidence type="ECO:0000256" key="8">
    <source>
        <dbReference type="ARBA" id="ARBA00023136"/>
    </source>
</evidence>
<proteinExistence type="inferred from homology"/>
<feature type="transmembrane region" description="Helical" evidence="11">
    <location>
        <begin position="97"/>
        <end position="121"/>
    </location>
</feature>
<dbReference type="PANTHER" id="PTHR43394:SF1">
    <property type="entry name" value="ATP-BINDING CASSETTE SUB-FAMILY B MEMBER 10, MITOCHONDRIAL"/>
    <property type="match status" value="1"/>
</dbReference>
<dbReference type="InterPro" id="IPR003593">
    <property type="entry name" value="AAA+_ATPase"/>
</dbReference>
<comment type="similarity">
    <text evidence="9">Belongs to the ABC transporter superfamily. Lipid exporter (TC 3.A.1.106) family.</text>
</comment>
<dbReference type="OrthoDB" id="9806127at2"/>
<keyword evidence="5" id="KW-0547">Nucleotide-binding</keyword>
<evidence type="ECO:0000256" key="2">
    <source>
        <dbReference type="ARBA" id="ARBA00022448"/>
    </source>
</evidence>
<evidence type="ECO:0000256" key="3">
    <source>
        <dbReference type="ARBA" id="ARBA00022475"/>
    </source>
</evidence>
<dbReference type="GO" id="GO:0015421">
    <property type="term" value="F:ABC-type oligopeptide transporter activity"/>
    <property type="evidence" value="ECO:0007669"/>
    <property type="project" value="TreeGrafter"/>
</dbReference>
<keyword evidence="6 14" id="KW-0067">ATP-binding</keyword>
<comment type="caution">
    <text evidence="14">The sequence shown here is derived from an EMBL/GenBank/DDBJ whole genome shotgun (WGS) entry which is preliminary data.</text>
</comment>
<evidence type="ECO:0000256" key="7">
    <source>
        <dbReference type="ARBA" id="ARBA00022989"/>
    </source>
</evidence>
<dbReference type="InterPro" id="IPR027417">
    <property type="entry name" value="P-loop_NTPase"/>
</dbReference>
<dbReference type="Proteomes" id="UP000316747">
    <property type="component" value="Unassembled WGS sequence"/>
</dbReference>
<evidence type="ECO:0000259" key="12">
    <source>
        <dbReference type="PROSITE" id="PS50893"/>
    </source>
</evidence>
<dbReference type="Gene3D" id="3.40.50.300">
    <property type="entry name" value="P-loop containing nucleotide triphosphate hydrolases"/>
    <property type="match status" value="1"/>
</dbReference>
<evidence type="ECO:0000256" key="5">
    <source>
        <dbReference type="ARBA" id="ARBA00022741"/>
    </source>
</evidence>
<keyword evidence="15" id="KW-1185">Reference proteome</keyword>
<evidence type="ECO:0000256" key="6">
    <source>
        <dbReference type="ARBA" id="ARBA00022840"/>
    </source>
</evidence>
<dbReference type="InterPro" id="IPR003439">
    <property type="entry name" value="ABC_transporter-like_ATP-bd"/>
</dbReference>
<dbReference type="PROSITE" id="PS50929">
    <property type="entry name" value="ABC_TM1F"/>
    <property type="match status" value="1"/>
</dbReference>
<organism evidence="14 15">
    <name type="scientific">Humibacillus xanthopallidus</name>
    <dbReference type="NCBI Taxonomy" id="412689"/>
    <lineage>
        <taxon>Bacteria</taxon>
        <taxon>Bacillati</taxon>
        <taxon>Actinomycetota</taxon>
        <taxon>Actinomycetes</taxon>
        <taxon>Micrococcales</taxon>
        <taxon>Intrasporangiaceae</taxon>
        <taxon>Humibacillus</taxon>
    </lineage>
</organism>
<evidence type="ECO:0000256" key="11">
    <source>
        <dbReference type="SAM" id="Phobius"/>
    </source>
</evidence>
<feature type="compositionally biased region" description="Gly residues" evidence="10">
    <location>
        <begin position="15"/>
        <end position="24"/>
    </location>
</feature>
<dbReference type="GO" id="GO:0016887">
    <property type="term" value="F:ATP hydrolysis activity"/>
    <property type="evidence" value="ECO:0007669"/>
    <property type="project" value="InterPro"/>
</dbReference>
<dbReference type="FunFam" id="3.40.50.300:FF:000299">
    <property type="entry name" value="ABC transporter ATP-binding protein/permease"/>
    <property type="match status" value="1"/>
</dbReference>
<sequence length="630" mass="67562">MNDTTSPVQPAGQRGAQGGHGGRFGRAPEKIDPADREQLAESPVPMRRVLALFSPHRRQVAAVTAIIVAISVISMASPFLLRAVIDDALPHQDVSLLLWAVGGMLAVTLVTQLLGVVQTWLTTGVGERVMHGLRTDVFAHLQRQSIAFFTRTRSGEVQSRLTHDISGMQAVITSTATSIASNVTTAVATAIAMIALSPQLSLLSLLVIPPAVWMTRRVALLRRDITARRQRRLADLHSQVEETLTVSGMTLVKTLGAAETTARRFTDTSTDLVDLEMRSQLAGRWRMATMQIIFAAIPALIYLAAGFPATSGGMTIGTLIAFTTLQAGIFRPLMGLLNVGAQWISSMALFSRIFGYLDLPVEIAPPADPVRIDHDTLRGDVRFEAVRFAHDPTSRYAVDDVSLTVSAGTTLALVGETGSGKTTLAGLVARLHDPTSGRVTIDGIDLRDLDPADLARIVGVVSQDTHLVHASIRDNLLLAAPDASDVDLWRALEAAQVSALVAALPDQLDTVVGARGHRFSGGERQRLAIARTLLRNPRVLVLDEATSALDNETERDLQAALERLMKGRTTITIAHRLSTVRPAEQIAVLDHGHVAELGDHDALLAQDGRYARLVAARGGAETEPEPALAA</sequence>
<dbReference type="Gene3D" id="1.20.1560.10">
    <property type="entry name" value="ABC transporter type 1, transmembrane domain"/>
    <property type="match status" value="1"/>
</dbReference>
<keyword evidence="2" id="KW-0813">Transport</keyword>
<dbReference type="EMBL" id="VFPM01000004">
    <property type="protein sequence ID" value="TQM57394.1"/>
    <property type="molecule type" value="Genomic_DNA"/>
</dbReference>
<dbReference type="InterPro" id="IPR011527">
    <property type="entry name" value="ABC1_TM_dom"/>
</dbReference>
<dbReference type="PROSITE" id="PS00211">
    <property type="entry name" value="ABC_TRANSPORTER_1"/>
    <property type="match status" value="1"/>
</dbReference>
<dbReference type="RefSeq" id="WP_141846792.1">
    <property type="nucleotide sequence ID" value="NZ_VFPM01000004.1"/>
</dbReference>
<dbReference type="SMART" id="SM00382">
    <property type="entry name" value="AAA"/>
    <property type="match status" value="1"/>
</dbReference>
<evidence type="ECO:0000256" key="4">
    <source>
        <dbReference type="ARBA" id="ARBA00022692"/>
    </source>
</evidence>
<dbReference type="SUPFAM" id="SSF90123">
    <property type="entry name" value="ABC transporter transmembrane region"/>
    <property type="match status" value="1"/>
</dbReference>
<feature type="region of interest" description="Disordered" evidence="10">
    <location>
        <begin position="1"/>
        <end position="29"/>
    </location>
</feature>
<dbReference type="CDD" id="cd18550">
    <property type="entry name" value="ABC_6TM_exporter_like"/>
    <property type="match status" value="1"/>
</dbReference>
<gene>
    <name evidence="14" type="ORF">FBY41_4218</name>
</gene>
<keyword evidence="4 11" id="KW-0812">Transmembrane</keyword>
<reference evidence="14 15" key="1">
    <citation type="submission" date="2019-06" db="EMBL/GenBank/DDBJ databases">
        <title>Genome sequencing of plant associated microbes to promote plant fitness in Sorghum bicolor and Oryza sativa.</title>
        <authorList>
            <person name="Coleman-Derr D."/>
        </authorList>
    </citation>
    <scope>NUCLEOTIDE SEQUENCE [LARGE SCALE GENOMIC DNA]</scope>
    <source>
        <strain evidence="14 15">KV-663</strain>
    </source>
</reference>
<feature type="transmembrane region" description="Helical" evidence="11">
    <location>
        <begin position="287"/>
        <end position="305"/>
    </location>
</feature>
<dbReference type="InterPro" id="IPR017871">
    <property type="entry name" value="ABC_transporter-like_CS"/>
</dbReference>
<feature type="domain" description="ABC transmembrane type-1" evidence="13">
    <location>
        <begin position="61"/>
        <end position="345"/>
    </location>
</feature>